<organism evidence="4 5">
    <name type="scientific">Streptomyces daqingensis</name>
    <dbReference type="NCBI Taxonomy" id="1472640"/>
    <lineage>
        <taxon>Bacteria</taxon>
        <taxon>Bacillati</taxon>
        <taxon>Actinomycetota</taxon>
        <taxon>Actinomycetes</taxon>
        <taxon>Kitasatosporales</taxon>
        <taxon>Streptomycetaceae</taxon>
        <taxon>Streptomyces</taxon>
    </lineage>
</organism>
<gene>
    <name evidence="4" type="ORF">GCM10012287_43390</name>
</gene>
<dbReference type="PANTHER" id="PTHR30204:SF89">
    <property type="entry name" value="HTH MERR-TYPE DOMAIN-CONTAINING PROTEIN"/>
    <property type="match status" value="1"/>
</dbReference>
<dbReference type="EMBL" id="BMMP01000014">
    <property type="protein sequence ID" value="GGO54431.1"/>
    <property type="molecule type" value="Genomic_DNA"/>
</dbReference>
<proteinExistence type="predicted"/>
<dbReference type="SUPFAM" id="SSF46955">
    <property type="entry name" value="Putative DNA-binding domain"/>
    <property type="match status" value="1"/>
</dbReference>
<feature type="region of interest" description="Disordered" evidence="2">
    <location>
        <begin position="212"/>
        <end position="234"/>
    </location>
</feature>
<evidence type="ECO:0000256" key="2">
    <source>
        <dbReference type="SAM" id="MobiDB-lite"/>
    </source>
</evidence>
<evidence type="ECO:0000259" key="3">
    <source>
        <dbReference type="PROSITE" id="PS50937"/>
    </source>
</evidence>
<dbReference type="CDD" id="cd00592">
    <property type="entry name" value="HTH_MerR-like"/>
    <property type="match status" value="1"/>
</dbReference>
<dbReference type="InterPro" id="IPR000551">
    <property type="entry name" value="MerR-type_HTH_dom"/>
</dbReference>
<dbReference type="Gene3D" id="1.10.1660.10">
    <property type="match status" value="1"/>
</dbReference>
<dbReference type="PROSITE" id="PS50937">
    <property type="entry name" value="HTH_MERR_2"/>
    <property type="match status" value="1"/>
</dbReference>
<dbReference type="SMART" id="SM00422">
    <property type="entry name" value="HTH_MERR"/>
    <property type="match status" value="1"/>
</dbReference>
<dbReference type="InterPro" id="IPR009061">
    <property type="entry name" value="DNA-bd_dom_put_sf"/>
</dbReference>
<dbReference type="PANTHER" id="PTHR30204">
    <property type="entry name" value="REDOX-CYCLING DRUG-SENSING TRANSCRIPTIONAL ACTIVATOR SOXR"/>
    <property type="match status" value="1"/>
</dbReference>
<dbReference type="Pfam" id="PF13411">
    <property type="entry name" value="MerR_1"/>
    <property type="match status" value="1"/>
</dbReference>
<evidence type="ECO:0000313" key="4">
    <source>
        <dbReference type="EMBL" id="GGO54431.1"/>
    </source>
</evidence>
<name>A0ABQ2MMU4_9ACTN</name>
<sequence>MERSPSGGADDGTALEQGSGPMGIGAVLDVLREEFPEVTVSKIRFLEAEGLVEPRRTPSGHRIFGAGDVRRLSFILRMQRDHYLPLRVIREQFDSLTSGDEAVRLADRRGNVPPQGRTPAGGTYVPDTVAGDAPLGREELLRAAGLTAEDLAECEASGLITTDDKGVYGPEALGIARLVARIRRSGADPRHLRALRSTAERDAETVRTILTTPGSEKNPVPDPEAGPTAQPESGAAELVALSLQLHAALVHSALRLRSR</sequence>
<dbReference type="RefSeq" id="WP_189038862.1">
    <property type="nucleotide sequence ID" value="NZ_BMMP01000014.1"/>
</dbReference>
<keyword evidence="1" id="KW-0238">DNA-binding</keyword>
<keyword evidence="5" id="KW-1185">Reference proteome</keyword>
<evidence type="ECO:0000256" key="1">
    <source>
        <dbReference type="ARBA" id="ARBA00023125"/>
    </source>
</evidence>
<accession>A0ABQ2MMU4</accession>
<feature type="region of interest" description="Disordered" evidence="2">
    <location>
        <begin position="1"/>
        <end position="20"/>
    </location>
</feature>
<dbReference type="Proteomes" id="UP000631535">
    <property type="component" value="Unassembled WGS sequence"/>
</dbReference>
<evidence type="ECO:0000313" key="5">
    <source>
        <dbReference type="Proteomes" id="UP000631535"/>
    </source>
</evidence>
<feature type="domain" description="HTH merR-type" evidence="3">
    <location>
        <begin position="38"/>
        <end position="95"/>
    </location>
</feature>
<reference evidence="5" key="1">
    <citation type="journal article" date="2019" name="Int. J. Syst. Evol. Microbiol.">
        <title>The Global Catalogue of Microorganisms (GCM) 10K type strain sequencing project: providing services to taxonomists for standard genome sequencing and annotation.</title>
        <authorList>
            <consortium name="The Broad Institute Genomics Platform"/>
            <consortium name="The Broad Institute Genome Sequencing Center for Infectious Disease"/>
            <person name="Wu L."/>
            <person name="Ma J."/>
        </authorList>
    </citation>
    <scope>NUCLEOTIDE SEQUENCE [LARGE SCALE GENOMIC DNA]</scope>
    <source>
        <strain evidence="5">CGMCC 4.7178</strain>
    </source>
</reference>
<comment type="caution">
    <text evidence="4">The sequence shown here is derived from an EMBL/GenBank/DDBJ whole genome shotgun (WGS) entry which is preliminary data.</text>
</comment>
<dbReference type="InterPro" id="IPR047057">
    <property type="entry name" value="MerR_fam"/>
</dbReference>
<protein>
    <submittedName>
        <fullName evidence="4">MerR family transcriptional regulator</fullName>
    </submittedName>
</protein>